<dbReference type="EMBL" id="JAEPES010000003">
    <property type="protein sequence ID" value="MBK4348161.1"/>
    <property type="molecule type" value="Genomic_DNA"/>
</dbReference>
<dbReference type="EMBL" id="JAEPES010000001">
    <property type="protein sequence ID" value="MBK4346716.1"/>
    <property type="molecule type" value="Genomic_DNA"/>
</dbReference>
<name>A0A934SML4_9MICO</name>
<dbReference type="RefSeq" id="WP_200555024.1">
    <property type="nucleotide sequence ID" value="NZ_JAEPES010000001.1"/>
</dbReference>
<sequence length="242" mass="25605">MVADNTPAASQPAANDGKKLETIVDGVRYSRIPIKTRLVGPDDDIVEVVTSFADPVIEAGDLLFVTEKIVAITQGRAYPVDSIQARPLAVRLSRYVTKTPSGIGLGLPQTMEMALRECGVPRILFAAAVAAVTKKLGRSGDFYRVAGPKARGIDGPTSGTIPPYNSQVVLAPSRPAEVAKRLQSALATPVEVLIVDINDFGGNILGSTVDRATDRAMEKVLGDNPLGQGHESTPLGVIRRAR</sequence>
<evidence type="ECO:0000256" key="1">
    <source>
        <dbReference type="SAM" id="MobiDB-lite"/>
    </source>
</evidence>
<reference evidence="4" key="1">
    <citation type="submission" date="2021-01" db="EMBL/GenBank/DDBJ databases">
        <title>Lacisediminihabitans sp. nov. strain G11-30, isolated from Antarctic Soil.</title>
        <authorList>
            <person name="Li J."/>
        </authorList>
    </citation>
    <scope>NUCLEOTIDE SEQUENCE</scope>
    <source>
        <strain evidence="4">G11-30</strain>
    </source>
</reference>
<organism evidence="4 5">
    <name type="scientific">Lacisediminihabitans changchengi</name>
    <dbReference type="NCBI Taxonomy" id="2787634"/>
    <lineage>
        <taxon>Bacteria</taxon>
        <taxon>Bacillati</taxon>
        <taxon>Actinomycetota</taxon>
        <taxon>Actinomycetes</taxon>
        <taxon>Micrococcales</taxon>
        <taxon>Microbacteriaceae</taxon>
        <taxon>Lacisediminihabitans</taxon>
    </lineage>
</organism>
<dbReference type="InterPro" id="IPR002847">
    <property type="entry name" value="F420-0_gamma-glut_ligase-dom"/>
</dbReference>
<gene>
    <name evidence="3" type="ORF">IV501_03630</name>
    <name evidence="4" type="ORF">IV501_10995</name>
</gene>
<evidence type="ECO:0000313" key="5">
    <source>
        <dbReference type="Proteomes" id="UP000636458"/>
    </source>
</evidence>
<keyword evidence="4" id="KW-0436">Ligase</keyword>
<feature type="region of interest" description="Disordered" evidence="1">
    <location>
        <begin position="222"/>
        <end position="242"/>
    </location>
</feature>
<dbReference type="Gene3D" id="3.30.1330.100">
    <property type="entry name" value="CofE-like"/>
    <property type="match status" value="1"/>
</dbReference>
<protein>
    <submittedName>
        <fullName evidence="4">Coenzyme F420-0:L-glutamate ligase</fullName>
    </submittedName>
</protein>
<comment type="caution">
    <text evidence="4">The sequence shown here is derived from an EMBL/GenBank/DDBJ whole genome shotgun (WGS) entry which is preliminary data.</text>
</comment>
<evidence type="ECO:0000313" key="3">
    <source>
        <dbReference type="EMBL" id="MBK4346716.1"/>
    </source>
</evidence>
<evidence type="ECO:0000313" key="4">
    <source>
        <dbReference type="EMBL" id="MBK4348161.1"/>
    </source>
</evidence>
<proteinExistence type="predicted"/>
<evidence type="ECO:0000259" key="2">
    <source>
        <dbReference type="Pfam" id="PF01996"/>
    </source>
</evidence>
<feature type="domain" description="Coenzyme F420:L-glutamate ligase-like" evidence="2">
    <location>
        <begin position="34"/>
        <end position="196"/>
    </location>
</feature>
<dbReference type="Pfam" id="PF01996">
    <property type="entry name" value="F420_ligase"/>
    <property type="match status" value="1"/>
</dbReference>
<dbReference type="SUPFAM" id="SSF144010">
    <property type="entry name" value="CofE-like"/>
    <property type="match status" value="1"/>
</dbReference>
<dbReference type="GO" id="GO:0016874">
    <property type="term" value="F:ligase activity"/>
    <property type="evidence" value="ECO:0007669"/>
    <property type="project" value="UniProtKB-KW"/>
</dbReference>
<dbReference type="Proteomes" id="UP000636458">
    <property type="component" value="Unassembled WGS sequence"/>
</dbReference>
<accession>A0A934SML4</accession>
<keyword evidence="5" id="KW-1185">Reference proteome</keyword>
<dbReference type="AlphaFoldDB" id="A0A934SML4"/>